<protein>
    <submittedName>
        <fullName evidence="3">GDP-mannose-dependent alpha-mannosyltransferase</fullName>
        <ecNumber evidence="3">2.4.1.-</ecNumber>
    </submittedName>
</protein>
<feature type="domain" description="Glycosyl transferase family 1" evidence="1">
    <location>
        <begin position="187"/>
        <end position="356"/>
    </location>
</feature>
<keyword evidence="3" id="KW-0808">Transferase</keyword>
<reference evidence="3 4" key="1">
    <citation type="journal article" date="2016" name="Front. Microbiol.">
        <title>Fuerstia marisgermanicae gen. nov., sp. nov., an Unusual Member of the Phylum Planctomycetes from the German Wadden Sea.</title>
        <authorList>
            <person name="Kohn T."/>
            <person name="Heuer A."/>
            <person name="Jogler M."/>
            <person name="Vollmers J."/>
            <person name="Boedeker C."/>
            <person name="Bunk B."/>
            <person name="Rast P."/>
            <person name="Borchert D."/>
            <person name="Glockner I."/>
            <person name="Freese H.M."/>
            <person name="Klenk H.P."/>
            <person name="Overmann J."/>
            <person name="Kaster A.K."/>
            <person name="Rohde M."/>
            <person name="Wiegand S."/>
            <person name="Jogler C."/>
        </authorList>
    </citation>
    <scope>NUCLEOTIDE SEQUENCE [LARGE SCALE GENOMIC DNA]</scope>
    <source>
        <strain evidence="3 4">NH11</strain>
    </source>
</reference>
<dbReference type="InterPro" id="IPR028098">
    <property type="entry name" value="Glyco_trans_4-like_N"/>
</dbReference>
<dbReference type="RefSeq" id="WP_077026208.1">
    <property type="nucleotide sequence ID" value="NZ_CP017641.1"/>
</dbReference>
<evidence type="ECO:0000313" key="4">
    <source>
        <dbReference type="Proteomes" id="UP000187735"/>
    </source>
</evidence>
<organism evidence="3 4">
    <name type="scientific">Fuerstiella marisgermanici</name>
    <dbReference type="NCBI Taxonomy" id="1891926"/>
    <lineage>
        <taxon>Bacteria</taxon>
        <taxon>Pseudomonadati</taxon>
        <taxon>Planctomycetota</taxon>
        <taxon>Planctomycetia</taxon>
        <taxon>Planctomycetales</taxon>
        <taxon>Planctomycetaceae</taxon>
        <taxon>Fuerstiella</taxon>
    </lineage>
</organism>
<dbReference type="InterPro" id="IPR001296">
    <property type="entry name" value="Glyco_trans_1"/>
</dbReference>
<dbReference type="Gene3D" id="3.40.50.2000">
    <property type="entry name" value="Glycogen Phosphorylase B"/>
    <property type="match status" value="2"/>
</dbReference>
<accession>A0A1P8WLP6</accession>
<evidence type="ECO:0000259" key="1">
    <source>
        <dbReference type="Pfam" id="PF00534"/>
    </source>
</evidence>
<proteinExistence type="predicted"/>
<dbReference type="Pfam" id="PF13439">
    <property type="entry name" value="Glyco_transf_4"/>
    <property type="match status" value="1"/>
</dbReference>
<keyword evidence="3" id="KW-0328">Glycosyltransferase</keyword>
<dbReference type="STRING" id="1891926.Fuma_04635"/>
<dbReference type="GO" id="GO:0016757">
    <property type="term" value="F:glycosyltransferase activity"/>
    <property type="evidence" value="ECO:0007669"/>
    <property type="project" value="UniProtKB-KW"/>
</dbReference>
<evidence type="ECO:0000259" key="2">
    <source>
        <dbReference type="Pfam" id="PF13439"/>
    </source>
</evidence>
<dbReference type="PANTHER" id="PTHR45947">
    <property type="entry name" value="SULFOQUINOVOSYL TRANSFERASE SQD2"/>
    <property type="match status" value="1"/>
</dbReference>
<evidence type="ECO:0000313" key="3">
    <source>
        <dbReference type="EMBL" id="APZ94983.1"/>
    </source>
</evidence>
<dbReference type="EMBL" id="CP017641">
    <property type="protein sequence ID" value="APZ94983.1"/>
    <property type="molecule type" value="Genomic_DNA"/>
</dbReference>
<feature type="domain" description="Glycosyltransferase subfamily 4-like N-terminal" evidence="2">
    <location>
        <begin position="14"/>
        <end position="181"/>
    </location>
</feature>
<dbReference type="EC" id="2.4.1.-" evidence="3"/>
<dbReference type="AlphaFoldDB" id="A0A1P8WLP6"/>
<dbReference type="KEGG" id="fmr:Fuma_04635"/>
<dbReference type="InterPro" id="IPR050194">
    <property type="entry name" value="Glycosyltransferase_grp1"/>
</dbReference>
<gene>
    <name evidence="3" type="primary">mgtA</name>
    <name evidence="3" type="ORF">Fuma_04635</name>
</gene>
<dbReference type="SUPFAM" id="SSF53756">
    <property type="entry name" value="UDP-Glycosyltransferase/glycogen phosphorylase"/>
    <property type="match status" value="1"/>
</dbReference>
<sequence>MNVTMFTNTYRPHVGGVANSVFTYETEFRDRGFDVSVVAPEFEGAEESTDHVLRVPAIQNFNGSDFSLRLPQPWVVSEFIDQVQPNLIHSHHPFLLGDTALRTAYERGLPLVFTHHTMYEQYTHYVPLDSEAMQRVAIQMATEYCNLCNHVIAPSESIEALLRKRGVTVPITTIPTGIDLDFFGSGDRQAFRTRHGIDHDAIVVGHVGRLAEEKNLAFLAEGVGQFLSQKYDAVFVVVGDGNDRQRMEEALTTHVGSDQLVFTGRQTGQDLADAYASMDVFAFASQSETQGMVIAEALAAGNPIVALDGPGIREVVEERNGRLLEHDATEATFAEALMELTAETHRLSRIREVARETAKPYGLKCCADRLAKLYADLVAEFEASHDHEFTAWDQMQGRLEAEWKLLVEKASALSAAVTDTDATRAVMT</sequence>
<dbReference type="Pfam" id="PF00534">
    <property type="entry name" value="Glycos_transf_1"/>
    <property type="match status" value="1"/>
</dbReference>
<keyword evidence="4" id="KW-1185">Reference proteome</keyword>
<dbReference type="PANTHER" id="PTHR45947:SF3">
    <property type="entry name" value="SULFOQUINOVOSYL TRANSFERASE SQD2"/>
    <property type="match status" value="1"/>
</dbReference>
<dbReference type="Proteomes" id="UP000187735">
    <property type="component" value="Chromosome"/>
</dbReference>
<dbReference type="OrthoDB" id="258796at2"/>
<name>A0A1P8WLP6_9PLAN</name>